<comment type="caution">
    <text evidence="1">The sequence shown here is derived from an EMBL/GenBank/DDBJ whole genome shotgun (WGS) entry which is preliminary data.</text>
</comment>
<keyword evidence="3" id="KW-1185">Reference proteome</keyword>
<evidence type="ECO:0000313" key="3">
    <source>
        <dbReference type="Proteomes" id="UP000807342"/>
    </source>
</evidence>
<accession>A0A9P5X250</accession>
<name>A0A9P5X250_9AGAR</name>
<evidence type="ECO:0000313" key="2">
    <source>
        <dbReference type="EMBL" id="KAF9444468.1"/>
    </source>
</evidence>
<dbReference type="OrthoDB" id="3071123at2759"/>
<evidence type="ECO:0000313" key="1">
    <source>
        <dbReference type="EMBL" id="KAF9442605.1"/>
    </source>
</evidence>
<dbReference type="AlphaFoldDB" id="A0A9P5X250"/>
<sequence length="176" mass="19755">MLIEETIKVTHNTGPTKPTGKRGHEDVAPANILQARNLFDVHQKIGELLSVWDLILIEAKKVYSGRGQAADALLNHIYQAAGQCVAAAHILEKQREETQEPSSGQVIKFTLTTGEAWLFGLVDCRASPRVCYFTEVHVDMEHKAVTIKRILRMLIYWLGSSGQDLLSAFPYFRTHQ</sequence>
<protein>
    <submittedName>
        <fullName evidence="1">Uncharacterized protein</fullName>
    </submittedName>
</protein>
<dbReference type="EMBL" id="MU151373">
    <property type="protein sequence ID" value="KAF9444468.1"/>
    <property type="molecule type" value="Genomic_DNA"/>
</dbReference>
<proteinExistence type="predicted"/>
<organism evidence="1 3">
    <name type="scientific">Macrolepiota fuliginosa MF-IS2</name>
    <dbReference type="NCBI Taxonomy" id="1400762"/>
    <lineage>
        <taxon>Eukaryota</taxon>
        <taxon>Fungi</taxon>
        <taxon>Dikarya</taxon>
        <taxon>Basidiomycota</taxon>
        <taxon>Agaricomycotina</taxon>
        <taxon>Agaricomycetes</taxon>
        <taxon>Agaricomycetidae</taxon>
        <taxon>Agaricales</taxon>
        <taxon>Agaricineae</taxon>
        <taxon>Agaricaceae</taxon>
        <taxon>Macrolepiota</taxon>
    </lineage>
</organism>
<gene>
    <name evidence="2" type="ORF">P691DRAFT_807312</name>
    <name evidence="1" type="ORF">P691DRAFT_810340</name>
</gene>
<dbReference type="EMBL" id="MU151597">
    <property type="protein sequence ID" value="KAF9442605.1"/>
    <property type="molecule type" value="Genomic_DNA"/>
</dbReference>
<reference evidence="1" key="1">
    <citation type="submission" date="2020-11" db="EMBL/GenBank/DDBJ databases">
        <authorList>
            <consortium name="DOE Joint Genome Institute"/>
            <person name="Ahrendt S."/>
            <person name="Riley R."/>
            <person name="Andreopoulos W."/>
            <person name="Labutti K."/>
            <person name="Pangilinan J."/>
            <person name="Ruiz-Duenas F.J."/>
            <person name="Barrasa J.M."/>
            <person name="Sanchez-Garcia M."/>
            <person name="Camarero S."/>
            <person name="Miyauchi S."/>
            <person name="Serrano A."/>
            <person name="Linde D."/>
            <person name="Babiker R."/>
            <person name="Drula E."/>
            <person name="Ayuso-Fernandez I."/>
            <person name="Pacheco R."/>
            <person name="Padilla G."/>
            <person name="Ferreira P."/>
            <person name="Barriuso J."/>
            <person name="Kellner H."/>
            <person name="Castanera R."/>
            <person name="Alfaro M."/>
            <person name="Ramirez L."/>
            <person name="Pisabarro A.G."/>
            <person name="Kuo A."/>
            <person name="Tritt A."/>
            <person name="Lipzen A."/>
            <person name="He G."/>
            <person name="Yan M."/>
            <person name="Ng V."/>
            <person name="Cullen D."/>
            <person name="Martin F."/>
            <person name="Rosso M.-N."/>
            <person name="Henrissat B."/>
            <person name="Hibbett D."/>
            <person name="Martinez A.T."/>
            <person name="Grigoriev I.V."/>
        </authorList>
    </citation>
    <scope>NUCLEOTIDE SEQUENCE</scope>
    <source>
        <strain evidence="1">MF-IS2</strain>
    </source>
</reference>
<dbReference type="Proteomes" id="UP000807342">
    <property type="component" value="Unassembled WGS sequence"/>
</dbReference>